<comment type="caution">
    <text evidence="2">Lacks conserved residue(s) required for the propagation of feature annotation.</text>
</comment>
<sequence length="318" mass="37000">ENLLFQNNIWFFMTAVDVMARVEIIALLILVTLFGDGEAVDCYERPDEAQLGICKNVLPANLRYFSLQNYISDFRDKSHIFRDLQTLQAMNLNLSCDPFQKKLLCYLYLPSCNRQLRVPPCKQQCLDLQKACNTSLHERKIKWPPLATCKIFSNKNCYNVMQPPENTNLQINQEDVKTSLSPSKCLLDPISKEILINEICNSNKVFITKVKDFKSSAKQHFAIVKPKKKFRIVYDSNKTYKFYEDNIVAKKTYKLVISENDKNPDCIPKEKSSKKIGNYIFFAQDNHILSFFKYSGEGKQMFKEARKALTCKKKFRDD</sequence>
<reference evidence="4" key="1">
    <citation type="journal article" date="2014" name="Curr. Biol.">
        <title>Whole-body acoel regeneration is controlled by wnt and bmp-admp signaling.</title>
        <authorList>
            <person name="Srivastava M."/>
            <person name="Mazza-Curll K.L."/>
            <person name="van Wolfswinkel J.C."/>
            <person name="Reddien P.W."/>
        </authorList>
    </citation>
    <scope>NUCLEOTIDE SEQUENCE</scope>
</reference>
<dbReference type="InterPro" id="IPR020067">
    <property type="entry name" value="Frizzled_dom"/>
</dbReference>
<dbReference type="Pfam" id="PF01392">
    <property type="entry name" value="Fz"/>
    <property type="match status" value="1"/>
</dbReference>
<accession>A0A068CM76</accession>
<evidence type="ECO:0000313" key="4">
    <source>
        <dbReference type="EMBL" id="AID23636.1"/>
    </source>
</evidence>
<dbReference type="SUPFAM" id="SSF63501">
    <property type="entry name" value="Frizzled cysteine-rich domain"/>
    <property type="match status" value="1"/>
</dbReference>
<proteinExistence type="evidence at transcript level"/>
<protein>
    <submittedName>
        <fullName evidence="4">Secreted frizzled-related protein-3</fullName>
    </submittedName>
</protein>
<evidence type="ECO:0000259" key="3">
    <source>
        <dbReference type="PROSITE" id="PS50038"/>
    </source>
</evidence>
<dbReference type="PROSITE" id="PS50038">
    <property type="entry name" value="FZ"/>
    <property type="match status" value="1"/>
</dbReference>
<evidence type="ECO:0000256" key="1">
    <source>
        <dbReference type="ARBA" id="ARBA00023157"/>
    </source>
</evidence>
<dbReference type="InterPro" id="IPR036790">
    <property type="entry name" value="Frizzled_dom_sf"/>
</dbReference>
<feature type="non-terminal residue" evidence="4">
    <location>
        <position position="1"/>
    </location>
</feature>
<keyword evidence="1 2" id="KW-1015">Disulfide bond</keyword>
<evidence type="ECO:0000256" key="2">
    <source>
        <dbReference type="PROSITE-ProRule" id="PRU00090"/>
    </source>
</evidence>
<name>A0A068CM76_HOFMI</name>
<feature type="domain" description="FZ" evidence="3">
    <location>
        <begin position="37"/>
        <end position="160"/>
    </location>
</feature>
<dbReference type="Gene3D" id="1.10.2000.10">
    <property type="entry name" value="Frizzled cysteine-rich domain"/>
    <property type="match status" value="1"/>
</dbReference>
<organism evidence="4">
    <name type="scientific">Hofstenia miamia</name>
    <name type="common">Three-banded panther worm</name>
    <dbReference type="NCBI Taxonomy" id="442651"/>
    <lineage>
        <taxon>Eukaryota</taxon>
        <taxon>Metazoa</taxon>
        <taxon>Xenacoelomorpha</taxon>
        <taxon>Acoelomorpha</taxon>
        <taxon>Acoela</taxon>
        <taxon>Hofsteniidae</taxon>
        <taxon>Hofstenia</taxon>
    </lineage>
</organism>
<dbReference type="EMBL" id="KJ658714">
    <property type="protein sequence ID" value="AID23636.1"/>
    <property type="molecule type" value="mRNA"/>
</dbReference>
<dbReference type="AlphaFoldDB" id="A0A068CM76"/>
<feature type="disulfide bond" evidence="2">
    <location>
        <begin position="125"/>
        <end position="149"/>
    </location>
</feature>